<evidence type="ECO:0000313" key="3">
    <source>
        <dbReference type="EMBL" id="RMW99009.1"/>
    </source>
</evidence>
<dbReference type="Gene3D" id="3.10.129.10">
    <property type="entry name" value="Hotdog Thioesterase"/>
    <property type="match status" value="1"/>
</dbReference>
<dbReference type="EMBL" id="RDQL01000009">
    <property type="protein sequence ID" value="RMW99009.1"/>
    <property type="molecule type" value="Genomic_DNA"/>
</dbReference>
<keyword evidence="4" id="KW-1185">Reference proteome</keyword>
<dbReference type="PANTHER" id="PTHR31793">
    <property type="entry name" value="4-HYDROXYBENZOYL-COA THIOESTERASE FAMILY MEMBER"/>
    <property type="match status" value="1"/>
</dbReference>
<dbReference type="FunFam" id="3.10.129.10:FF:000004">
    <property type="entry name" value="Tol-pal system-associated acyl-CoA thioesterase"/>
    <property type="match status" value="1"/>
</dbReference>
<reference evidence="3 4" key="1">
    <citation type="submission" date="2018-10" db="EMBL/GenBank/DDBJ databases">
        <title>Comamonadaceae CDC group NO-1 genome sequencing and assembly.</title>
        <authorList>
            <person name="Bernier A.-M."/>
            <person name="Bernard K."/>
        </authorList>
    </citation>
    <scope>NUCLEOTIDE SEQUENCE [LARGE SCALE GENOMIC DNA]</scope>
    <source>
        <strain evidence="3 4">NML161473</strain>
    </source>
</reference>
<dbReference type="NCBIfam" id="TIGR02799">
    <property type="entry name" value="thio_ybgC"/>
    <property type="match status" value="1"/>
</dbReference>
<dbReference type="Proteomes" id="UP000267035">
    <property type="component" value="Unassembled WGS sequence"/>
</dbReference>
<dbReference type="Pfam" id="PF13279">
    <property type="entry name" value="4HBT_2"/>
    <property type="match status" value="1"/>
</dbReference>
<dbReference type="SUPFAM" id="SSF54637">
    <property type="entry name" value="Thioesterase/thiol ester dehydrase-isomerase"/>
    <property type="match status" value="1"/>
</dbReference>
<comment type="caution">
    <text evidence="3">The sequence shown here is derived from an EMBL/GenBank/DDBJ whole genome shotgun (WGS) entry which is preliminary data.</text>
</comment>
<dbReference type="NCBIfam" id="TIGR00051">
    <property type="entry name" value="YbgC/FadM family acyl-CoA thioesterase"/>
    <property type="match status" value="1"/>
</dbReference>
<accession>A0A3M6Q7C9</accession>
<dbReference type="InterPro" id="IPR029069">
    <property type="entry name" value="HotDog_dom_sf"/>
</dbReference>
<proteinExistence type="inferred from homology"/>
<dbReference type="InterPro" id="IPR050563">
    <property type="entry name" value="4-hydroxybenzoyl-CoA_TE"/>
</dbReference>
<evidence type="ECO:0000313" key="4">
    <source>
        <dbReference type="Proteomes" id="UP000267035"/>
    </source>
</evidence>
<gene>
    <name evidence="3" type="primary">ybgC</name>
    <name evidence="3" type="ORF">EBQ25_07915</name>
</gene>
<name>A0A3M6Q7C9_9BURK</name>
<protein>
    <submittedName>
        <fullName evidence="3">Tol-pal system-associated acyl-CoA thioesterase</fullName>
    </submittedName>
</protein>
<organism evidence="3 4">
    <name type="scientific">Allofranklinella schreckenbergeri</name>
    <dbReference type="NCBI Taxonomy" id="1076744"/>
    <lineage>
        <taxon>Bacteria</taxon>
        <taxon>Pseudomonadati</taxon>
        <taxon>Pseudomonadota</taxon>
        <taxon>Betaproteobacteria</taxon>
        <taxon>Burkholderiales</taxon>
        <taxon>Comamonadaceae</taxon>
        <taxon>Allofranklinella</taxon>
    </lineage>
</organism>
<comment type="similarity">
    <text evidence="1">Belongs to the 4-hydroxybenzoyl-CoA thioesterase family.</text>
</comment>
<evidence type="ECO:0000256" key="2">
    <source>
        <dbReference type="ARBA" id="ARBA00022801"/>
    </source>
</evidence>
<dbReference type="InterPro" id="IPR006684">
    <property type="entry name" value="YbgC/YbaW"/>
</dbReference>
<keyword evidence="2" id="KW-0378">Hydrolase</keyword>
<dbReference type="PROSITE" id="PS01328">
    <property type="entry name" value="4HBCOA_THIOESTERASE"/>
    <property type="match status" value="1"/>
</dbReference>
<dbReference type="PANTHER" id="PTHR31793:SF37">
    <property type="entry name" value="ACYL-COA THIOESTER HYDROLASE YBGC"/>
    <property type="match status" value="1"/>
</dbReference>
<evidence type="ECO:0000256" key="1">
    <source>
        <dbReference type="ARBA" id="ARBA00005953"/>
    </source>
</evidence>
<dbReference type="AlphaFoldDB" id="A0A3M6Q7C9"/>
<sequence>MALTTVPAQPLPPASAPSAPPFAWPVRVYWEDTDAGGIVYHASYVRFMERARTEWLRSKGMGQLQAQQQWGGLFVVSQLSLRYLTPARLDDVLHITAEPLEWGRASMTLRQRILRAEPAPQDNAAAPLLCEAQVKVGWVDAASLRPARIPDPVRTLFL</sequence>
<dbReference type="GO" id="GO:0047617">
    <property type="term" value="F:fatty acyl-CoA hydrolase activity"/>
    <property type="evidence" value="ECO:0007669"/>
    <property type="project" value="TreeGrafter"/>
</dbReference>
<dbReference type="InterPro" id="IPR008272">
    <property type="entry name" value="HB-CoA_thioesterase_AS"/>
</dbReference>
<dbReference type="PIRSF" id="PIRSF003230">
    <property type="entry name" value="YbgC"/>
    <property type="match status" value="1"/>
</dbReference>
<dbReference type="CDD" id="cd00586">
    <property type="entry name" value="4HBT"/>
    <property type="match status" value="1"/>
</dbReference>
<dbReference type="InterPro" id="IPR014166">
    <property type="entry name" value="Tol-Pal_acyl-CoA_thioesterase"/>
</dbReference>
<dbReference type="RefSeq" id="WP_122254115.1">
    <property type="nucleotide sequence ID" value="NZ_RDQL01000009.1"/>
</dbReference>